<dbReference type="EMBL" id="ABFZ02000020">
    <property type="protein sequence ID" value="EDS14863.1"/>
    <property type="molecule type" value="Genomic_DNA"/>
</dbReference>
<name>B0NST7_BACSE</name>
<reference evidence="1 2" key="2">
    <citation type="submission" date="2007-11" db="EMBL/GenBank/DDBJ databases">
        <authorList>
            <person name="Fulton L."/>
            <person name="Clifton S."/>
            <person name="Fulton B."/>
            <person name="Xu J."/>
            <person name="Minx P."/>
            <person name="Pepin K.H."/>
            <person name="Johnson M."/>
            <person name="Thiruvilangam P."/>
            <person name="Bhonagiri V."/>
            <person name="Nash W.E."/>
            <person name="Mardis E.R."/>
            <person name="Wilson R.K."/>
        </authorList>
    </citation>
    <scope>NUCLEOTIDE SEQUENCE [LARGE SCALE GENOMIC DNA]</scope>
    <source>
        <strain evidence="1 2">ATCC 43183</strain>
    </source>
</reference>
<dbReference type="AlphaFoldDB" id="B0NST7"/>
<proteinExistence type="predicted"/>
<evidence type="ECO:0000313" key="2">
    <source>
        <dbReference type="Proteomes" id="UP000004713"/>
    </source>
</evidence>
<gene>
    <name evidence="1" type="ORF">BACSTE_02552</name>
</gene>
<sequence length="43" mass="5091">MIYRKTHSSIETDILINQSSLVTFALNQLIMYKLIGDEKRYDK</sequence>
<accession>B0NST7</accession>
<organism evidence="1 2">
    <name type="scientific">Bacteroides stercoris ATCC 43183</name>
    <dbReference type="NCBI Taxonomy" id="449673"/>
    <lineage>
        <taxon>Bacteria</taxon>
        <taxon>Pseudomonadati</taxon>
        <taxon>Bacteroidota</taxon>
        <taxon>Bacteroidia</taxon>
        <taxon>Bacteroidales</taxon>
        <taxon>Bacteroidaceae</taxon>
        <taxon>Bacteroides</taxon>
    </lineage>
</organism>
<dbReference type="Proteomes" id="UP000004713">
    <property type="component" value="Unassembled WGS sequence"/>
</dbReference>
<comment type="caution">
    <text evidence="1">The sequence shown here is derived from an EMBL/GenBank/DDBJ whole genome shotgun (WGS) entry which is preliminary data.</text>
</comment>
<dbReference type="HOGENOM" id="CLU_3229898_0_0_10"/>
<reference evidence="1 2" key="1">
    <citation type="submission" date="2007-11" db="EMBL/GenBank/DDBJ databases">
        <title>Draft genome sequence of Bacteroides stercoris(ATCC 43183).</title>
        <authorList>
            <person name="Sudarsanam P."/>
            <person name="Ley R."/>
            <person name="Guruge J."/>
            <person name="Turnbaugh P.J."/>
            <person name="Mahowald M."/>
            <person name="Liep D."/>
            <person name="Gordon J."/>
        </authorList>
    </citation>
    <scope>NUCLEOTIDE SEQUENCE [LARGE SCALE GENOMIC DNA]</scope>
    <source>
        <strain evidence="1 2">ATCC 43183</strain>
    </source>
</reference>
<protein>
    <submittedName>
        <fullName evidence="1">Uncharacterized protein</fullName>
    </submittedName>
</protein>
<evidence type="ECO:0000313" key="1">
    <source>
        <dbReference type="EMBL" id="EDS14863.1"/>
    </source>
</evidence>